<reference evidence="2 3" key="1">
    <citation type="submission" date="2014-02" db="EMBL/GenBank/DDBJ databases">
        <title>Diversity of Thermotogales isolates from hydrothermal vents.</title>
        <authorList>
            <person name="Haverkamp T.H.A."/>
            <person name="Lossouarn J."/>
            <person name="Geslin C."/>
            <person name="Nesbo C.L."/>
        </authorList>
    </citation>
    <scope>NUCLEOTIDE SEQUENCE [LARGE SCALE GENOMIC DNA]</scope>
    <source>
        <strain evidence="2 3">431</strain>
    </source>
</reference>
<gene>
    <name evidence="2" type="ORF">BW47_02725</name>
</gene>
<dbReference type="CDD" id="cd00616">
    <property type="entry name" value="AHBA_syn"/>
    <property type="match status" value="1"/>
</dbReference>
<evidence type="ECO:0000313" key="2">
    <source>
        <dbReference type="EMBL" id="APT73539.1"/>
    </source>
</evidence>
<dbReference type="RefSeq" id="WP_012056737.1">
    <property type="nucleotide sequence ID" value="NZ_CP007389.1"/>
</dbReference>
<dbReference type="PANTHER" id="PTHR30244">
    <property type="entry name" value="TRANSAMINASE"/>
    <property type="match status" value="1"/>
</dbReference>
<dbReference type="PIRSF" id="PIRSF000390">
    <property type="entry name" value="PLP_StrS"/>
    <property type="match status" value="1"/>
</dbReference>
<evidence type="ECO:0000313" key="3">
    <source>
        <dbReference type="Proteomes" id="UP000185490"/>
    </source>
</evidence>
<dbReference type="GO" id="GO:0008483">
    <property type="term" value="F:transaminase activity"/>
    <property type="evidence" value="ECO:0007669"/>
    <property type="project" value="UniProtKB-KW"/>
</dbReference>
<accession>A0ABN4UW04</accession>
<dbReference type="InterPro" id="IPR015424">
    <property type="entry name" value="PyrdxlP-dep_Trfase"/>
</dbReference>
<dbReference type="Gene3D" id="3.40.640.10">
    <property type="entry name" value="Type I PLP-dependent aspartate aminotransferase-like (Major domain)"/>
    <property type="match status" value="1"/>
</dbReference>
<dbReference type="EMBL" id="CP007389">
    <property type="protein sequence ID" value="APT73539.1"/>
    <property type="molecule type" value="Genomic_DNA"/>
</dbReference>
<evidence type="ECO:0000256" key="1">
    <source>
        <dbReference type="RuleBase" id="RU004508"/>
    </source>
</evidence>
<sequence length="379" mass="43723">MVFFNKIFYNDKELRYIKEAIESSKISGDGLFSKKVQNLLEKKFKAKKILLVTSASAALDMAAILINLELDDEVIMPSFTFVSTANSVLLRGAKPVFVDIESENLNIDVDSIEEKINSKTKAIIPVHYAGHSCDMDKLVQIAKKHNLRVIEDAAQSVNAKYKDKFLGTIGDIGCYSFHETKNYTCGEGGALVLNNEFFFERAEIVREKGTNRSKFFRGEIDKYTWIDVGSSFVLSDILAAFLLAQLERMDEVLNRRKEIYNTYYEGLKNLEKRGVLKLPKIPHYSSSNYHIFYILLNTEKQRDKLMNFLKKREIQALFHYIPLHESPMGKKLGYKKGDLPVTEKISRTILRLPLHLRLSKDEIYYIIDSIYEFFTSTRR</sequence>
<dbReference type="PANTHER" id="PTHR30244:SF34">
    <property type="entry name" value="DTDP-4-AMINO-4,6-DIDEOXYGALACTOSE TRANSAMINASE"/>
    <property type="match status" value="1"/>
</dbReference>
<protein>
    <submittedName>
        <fullName evidence="2">TDP-4-oxo-6-deoxy-D-glucose aminotransferase</fullName>
    </submittedName>
</protein>
<keyword evidence="1" id="KW-0663">Pyridoxal phosphate</keyword>
<proteinExistence type="inferred from homology"/>
<keyword evidence="2" id="KW-0808">Transferase</keyword>
<comment type="similarity">
    <text evidence="1">Belongs to the DegT/DnrJ/EryC1 family.</text>
</comment>
<dbReference type="SUPFAM" id="SSF53383">
    <property type="entry name" value="PLP-dependent transferases"/>
    <property type="match status" value="1"/>
</dbReference>
<keyword evidence="3" id="KW-1185">Reference proteome</keyword>
<dbReference type="Proteomes" id="UP000185490">
    <property type="component" value="Chromosome"/>
</dbReference>
<dbReference type="InterPro" id="IPR000653">
    <property type="entry name" value="DegT/StrS_aminotransferase"/>
</dbReference>
<dbReference type="NCBIfam" id="NF008687">
    <property type="entry name" value="PRK11706.1"/>
    <property type="match status" value="1"/>
</dbReference>
<dbReference type="InterPro" id="IPR012749">
    <property type="entry name" value="WecE-like"/>
</dbReference>
<dbReference type="Gene3D" id="3.90.1150.10">
    <property type="entry name" value="Aspartate Aminotransferase, domain 1"/>
    <property type="match status" value="1"/>
</dbReference>
<keyword evidence="2" id="KW-0032">Aminotransferase</keyword>
<dbReference type="Pfam" id="PF01041">
    <property type="entry name" value="DegT_DnrJ_EryC1"/>
    <property type="match status" value="1"/>
</dbReference>
<organism evidence="2 3">
    <name type="scientific">Thermosipho melanesiensis</name>
    <dbReference type="NCBI Taxonomy" id="46541"/>
    <lineage>
        <taxon>Bacteria</taxon>
        <taxon>Thermotogati</taxon>
        <taxon>Thermotogota</taxon>
        <taxon>Thermotogae</taxon>
        <taxon>Thermotogales</taxon>
        <taxon>Fervidobacteriaceae</taxon>
        <taxon>Thermosipho</taxon>
    </lineage>
</organism>
<dbReference type="InterPro" id="IPR015421">
    <property type="entry name" value="PyrdxlP-dep_Trfase_major"/>
</dbReference>
<dbReference type="NCBIfam" id="TIGR02379">
    <property type="entry name" value="ECA_wecE"/>
    <property type="match status" value="1"/>
</dbReference>
<dbReference type="InterPro" id="IPR015422">
    <property type="entry name" value="PyrdxlP-dep_Trfase_small"/>
</dbReference>
<name>A0ABN4UW04_9BACT</name>